<accession>A0A1C7NEY8</accession>
<dbReference type="EMBL" id="LUGH01000230">
    <property type="protein sequence ID" value="OBZ87319.1"/>
    <property type="molecule type" value="Genomic_DNA"/>
</dbReference>
<evidence type="ECO:0000313" key="3">
    <source>
        <dbReference type="Proteomes" id="UP000093000"/>
    </source>
</evidence>
<gene>
    <name evidence="2" type="ORF">A0J61_04630</name>
</gene>
<dbReference type="Proteomes" id="UP000093000">
    <property type="component" value="Unassembled WGS sequence"/>
</dbReference>
<keyword evidence="3" id="KW-1185">Reference proteome</keyword>
<dbReference type="AlphaFoldDB" id="A0A1C7NEY8"/>
<organism evidence="2 3">
    <name type="scientific">Choanephora cucurbitarum</name>
    <dbReference type="NCBI Taxonomy" id="101091"/>
    <lineage>
        <taxon>Eukaryota</taxon>
        <taxon>Fungi</taxon>
        <taxon>Fungi incertae sedis</taxon>
        <taxon>Mucoromycota</taxon>
        <taxon>Mucoromycotina</taxon>
        <taxon>Mucoromycetes</taxon>
        <taxon>Mucorales</taxon>
        <taxon>Mucorineae</taxon>
        <taxon>Choanephoraceae</taxon>
        <taxon>Choanephoroideae</taxon>
        <taxon>Choanephora</taxon>
    </lineage>
</organism>
<dbReference type="OrthoDB" id="6880011at2759"/>
<dbReference type="Gene3D" id="2.40.180.10">
    <property type="entry name" value="Catalase core domain"/>
    <property type="match status" value="1"/>
</dbReference>
<evidence type="ECO:0000313" key="2">
    <source>
        <dbReference type="EMBL" id="OBZ87319.1"/>
    </source>
</evidence>
<name>A0A1C7NEY8_9FUNG</name>
<proteinExistence type="predicted"/>
<reference evidence="2 3" key="1">
    <citation type="submission" date="2016-03" db="EMBL/GenBank/DDBJ databases">
        <title>Choanephora cucurbitarum.</title>
        <authorList>
            <person name="Min B."/>
            <person name="Park H."/>
            <person name="Park J.-H."/>
            <person name="Shin H.-D."/>
            <person name="Choi I.-G."/>
        </authorList>
    </citation>
    <scope>NUCLEOTIDE SEQUENCE [LARGE SCALE GENOMIC DNA]</scope>
    <source>
        <strain evidence="2 3">KUS-F28377</strain>
    </source>
</reference>
<comment type="caution">
    <text evidence="2">The sequence shown here is derived from an EMBL/GenBank/DDBJ whole genome shotgun (WGS) entry which is preliminary data.</text>
</comment>
<sequence length="117" mass="13342">MAVLGNSGLLPNYEPNSFSGLYHTNMTATTFSPEELEGLNGRHIYEFTNIDFAQAGDLYRLMSDEEKTDLVDDISDHLKNVKRHNRECQISYFKGANLEYSRRVEQTILSFGSEAQK</sequence>
<dbReference type="Pfam" id="PF06628">
    <property type="entry name" value="Catalase-rel"/>
    <property type="match status" value="1"/>
</dbReference>
<dbReference type="InterPro" id="IPR020835">
    <property type="entry name" value="Catalase_sf"/>
</dbReference>
<evidence type="ECO:0000259" key="1">
    <source>
        <dbReference type="Pfam" id="PF06628"/>
    </source>
</evidence>
<protein>
    <recommendedName>
        <fullName evidence="1">Catalase immune-responsive domain-containing protein</fullName>
    </recommendedName>
</protein>
<dbReference type="GO" id="GO:0020037">
    <property type="term" value="F:heme binding"/>
    <property type="evidence" value="ECO:0007669"/>
    <property type="project" value="InterPro"/>
</dbReference>
<dbReference type="InterPro" id="IPR010582">
    <property type="entry name" value="Catalase_immune_responsive"/>
</dbReference>
<dbReference type="STRING" id="101091.A0A1C7NEY8"/>
<dbReference type="InParanoid" id="A0A1C7NEY8"/>
<feature type="domain" description="Catalase immune-responsive" evidence="1">
    <location>
        <begin position="51"/>
        <end position="107"/>
    </location>
</feature>
<dbReference type="SUPFAM" id="SSF56634">
    <property type="entry name" value="Heme-dependent catalase-like"/>
    <property type="match status" value="1"/>
</dbReference>